<dbReference type="AlphaFoldDB" id="A0A7W3R6W8"/>
<proteinExistence type="predicted"/>
<evidence type="ECO:0000313" key="2">
    <source>
        <dbReference type="Proteomes" id="UP000539313"/>
    </source>
</evidence>
<evidence type="ECO:0000313" key="1">
    <source>
        <dbReference type="EMBL" id="MBA9002653.1"/>
    </source>
</evidence>
<comment type="caution">
    <text evidence="1">The sequence shown here is derived from an EMBL/GenBank/DDBJ whole genome shotgun (WGS) entry which is preliminary data.</text>
</comment>
<keyword evidence="2" id="KW-1185">Reference proteome</keyword>
<dbReference type="RefSeq" id="WP_119726694.1">
    <property type="nucleotide sequence ID" value="NZ_JACJII010000001.1"/>
</dbReference>
<organism evidence="1 2">
    <name type="scientific">Thermomonospora cellulosilytica</name>
    <dbReference type="NCBI Taxonomy" id="1411118"/>
    <lineage>
        <taxon>Bacteria</taxon>
        <taxon>Bacillati</taxon>
        <taxon>Actinomycetota</taxon>
        <taxon>Actinomycetes</taxon>
        <taxon>Streptosporangiales</taxon>
        <taxon>Thermomonosporaceae</taxon>
        <taxon>Thermomonospora</taxon>
    </lineage>
</organism>
<dbReference type="EMBL" id="JACJII010000001">
    <property type="protein sequence ID" value="MBA9002653.1"/>
    <property type="molecule type" value="Genomic_DNA"/>
</dbReference>
<gene>
    <name evidence="1" type="ORF">HNR21_001535</name>
</gene>
<protein>
    <submittedName>
        <fullName evidence="1">Uncharacterized protein</fullName>
    </submittedName>
</protein>
<sequence>MLDLPEHYYLDAFFFRRAIAGILNDGVAAGIWTDRDAARLARMFTSQNALRAYDLPTRPTSAQGASG</sequence>
<name>A0A7W3R6W8_9ACTN</name>
<dbReference type="Proteomes" id="UP000539313">
    <property type="component" value="Unassembled WGS sequence"/>
</dbReference>
<accession>A0A7W3R6W8</accession>
<dbReference type="Gene3D" id="3.20.20.140">
    <property type="entry name" value="Metal-dependent hydrolases"/>
    <property type="match status" value="1"/>
</dbReference>
<reference evidence="1 2" key="1">
    <citation type="submission" date="2020-08" db="EMBL/GenBank/DDBJ databases">
        <title>Sequencing the genomes of 1000 actinobacteria strains.</title>
        <authorList>
            <person name="Klenk H.-P."/>
        </authorList>
    </citation>
    <scope>NUCLEOTIDE SEQUENCE [LARGE SCALE GENOMIC DNA]</scope>
    <source>
        <strain evidence="1 2">DSM 45823</strain>
    </source>
</reference>